<dbReference type="GO" id="GO:0003676">
    <property type="term" value="F:nucleic acid binding"/>
    <property type="evidence" value="ECO:0007669"/>
    <property type="project" value="InterPro"/>
</dbReference>
<protein>
    <submittedName>
        <fullName evidence="2">Ribonuclease H domain</fullName>
    </submittedName>
</protein>
<dbReference type="PANTHER" id="PTHR33116">
    <property type="entry name" value="REVERSE TRANSCRIPTASE ZINC-BINDING DOMAIN-CONTAINING PROTEIN-RELATED-RELATED"/>
    <property type="match status" value="1"/>
</dbReference>
<keyword evidence="3" id="KW-1185">Reference proteome</keyword>
<name>A0A8T2C5J8_9BRAS</name>
<dbReference type="Proteomes" id="UP000694240">
    <property type="component" value="Chromosome 6"/>
</dbReference>
<dbReference type="Pfam" id="PF13456">
    <property type="entry name" value="RVT_3"/>
    <property type="match status" value="1"/>
</dbReference>
<dbReference type="CDD" id="cd06222">
    <property type="entry name" value="RNase_H_like"/>
    <property type="match status" value="1"/>
</dbReference>
<dbReference type="InterPro" id="IPR044730">
    <property type="entry name" value="RNase_H-like_dom_plant"/>
</dbReference>
<dbReference type="InterPro" id="IPR000477">
    <property type="entry name" value="RT_dom"/>
</dbReference>
<organism evidence="2 3">
    <name type="scientific">Arabidopsis thaliana x Arabidopsis arenosa</name>
    <dbReference type="NCBI Taxonomy" id="1240361"/>
    <lineage>
        <taxon>Eukaryota</taxon>
        <taxon>Viridiplantae</taxon>
        <taxon>Streptophyta</taxon>
        <taxon>Embryophyta</taxon>
        <taxon>Tracheophyta</taxon>
        <taxon>Spermatophyta</taxon>
        <taxon>Magnoliopsida</taxon>
        <taxon>eudicotyledons</taxon>
        <taxon>Gunneridae</taxon>
        <taxon>Pentapetalae</taxon>
        <taxon>rosids</taxon>
        <taxon>malvids</taxon>
        <taxon>Brassicales</taxon>
        <taxon>Brassicaceae</taxon>
        <taxon>Camelineae</taxon>
        <taxon>Arabidopsis</taxon>
    </lineage>
</organism>
<evidence type="ECO:0000313" key="2">
    <source>
        <dbReference type="EMBL" id="KAG7594585.1"/>
    </source>
</evidence>
<dbReference type="GO" id="GO:0004523">
    <property type="term" value="F:RNA-DNA hybrid ribonuclease activity"/>
    <property type="evidence" value="ECO:0007669"/>
    <property type="project" value="InterPro"/>
</dbReference>
<dbReference type="AlphaFoldDB" id="A0A8T2C5J8"/>
<evidence type="ECO:0000259" key="1">
    <source>
        <dbReference type="PROSITE" id="PS50878"/>
    </source>
</evidence>
<proteinExistence type="predicted"/>
<dbReference type="InterPro" id="IPR002156">
    <property type="entry name" value="RNaseH_domain"/>
</dbReference>
<gene>
    <name evidence="2" type="ORF">ISN45_Aa01g033320</name>
</gene>
<feature type="domain" description="Reverse transcriptase" evidence="1">
    <location>
        <begin position="1"/>
        <end position="193"/>
    </location>
</feature>
<dbReference type="PANTHER" id="PTHR33116:SF78">
    <property type="entry name" value="OS12G0587133 PROTEIN"/>
    <property type="match status" value="1"/>
</dbReference>
<accession>A0A8T2C5J8</accession>
<dbReference type="PROSITE" id="PS50878">
    <property type="entry name" value="RT_POL"/>
    <property type="match status" value="1"/>
</dbReference>
<dbReference type="EMBL" id="JAEFBK010000006">
    <property type="protein sequence ID" value="KAG7594585.1"/>
    <property type="molecule type" value="Genomic_DNA"/>
</dbReference>
<dbReference type="Pfam" id="PF00078">
    <property type="entry name" value="RVT_1"/>
    <property type="match status" value="1"/>
</dbReference>
<sequence>MLLKLDLEKAYDRIRWDFLEDTLIDAGLAERLVRWIMACVTGPSMRLLWNGERTEAFKPRRGLRQEDPLSPYLFVLCMERLCHMIEVSIEKKQWKPISLSQGGPKLSHICFADDLILFAEASVAQVRNVSRELGKLISDESGIASTCDLGKYLGMPVLQKRINKDTFGDILEKVSSRLSGWKEKTLSFAGRLTLTKAVLSSIPVHSMSSILLPKSTLTRLERASRSFLWGSTMEKRKQHLVGWKRVCLPKKEGGLGIRMAADMNKALIAKVGWRLLNDRVSLWSRVIRSKYKVGEIHDPRWLVAKGNWSSTMRSIGVGLREVVMRGISWVIGDGRQIRFWTDKWVSGKRLLDDGMGNIPVNDEAVLARDLWHNGMGWDLTRITPHISQDMRLVLTSLVVDSVTGSKDRVSWGKNQDGNFTVSSAYRMLTWEDGPRQNMTSFFLLYMEGESTRTRENVLMACRESSNHDKCGEISETFVRFGSLSDLRRQPAFCTQTILEWLYANLREETQVEDGPWSVMFALAVWWGWKWRCGNVFGENKRCRDRVRFIRELAMEVNKANLNSGVGQEKRPRVEMLVGWVAPMAGWLKINTDGASHGNPGLATAGGVLRDSAGRWCARAPRVELEVDSAIVVEFLKTGIGEHHPLSFLVRLCHGFISKDWEVRISHVYREANCPADGLANYAFSLPLGFHLFNTVPSSVDSIWREDNLGSVRPRQVLV</sequence>
<reference evidence="2 3" key="1">
    <citation type="submission" date="2020-12" db="EMBL/GenBank/DDBJ databases">
        <title>Concerted genomic and epigenomic changes stabilize Arabidopsis allopolyploids.</title>
        <authorList>
            <person name="Chen Z."/>
        </authorList>
    </citation>
    <scope>NUCLEOTIDE SEQUENCE [LARGE SCALE GENOMIC DNA]</scope>
    <source>
        <strain evidence="2">Allo738</strain>
        <tissue evidence="2">Leaf</tissue>
    </source>
</reference>
<evidence type="ECO:0000313" key="3">
    <source>
        <dbReference type="Proteomes" id="UP000694240"/>
    </source>
</evidence>
<comment type="caution">
    <text evidence="2">The sequence shown here is derived from an EMBL/GenBank/DDBJ whole genome shotgun (WGS) entry which is preliminary data.</text>
</comment>